<organism evidence="3 4">
    <name type="scientific">Candidatus Promineifilum breve</name>
    <dbReference type="NCBI Taxonomy" id="1806508"/>
    <lineage>
        <taxon>Bacteria</taxon>
        <taxon>Bacillati</taxon>
        <taxon>Chloroflexota</taxon>
        <taxon>Ardenticatenia</taxon>
        <taxon>Candidatus Promineifilales</taxon>
        <taxon>Candidatus Promineifilaceae</taxon>
        <taxon>Candidatus Promineifilum</taxon>
    </lineage>
</organism>
<feature type="region of interest" description="Disordered" evidence="1">
    <location>
        <begin position="1"/>
        <end position="25"/>
    </location>
</feature>
<keyword evidence="2" id="KW-0812">Transmembrane</keyword>
<name>A0A160T0G5_9CHLR</name>
<evidence type="ECO:0000256" key="2">
    <source>
        <dbReference type="SAM" id="Phobius"/>
    </source>
</evidence>
<gene>
    <name evidence="3" type="ORF">CFX0092_A0681</name>
</gene>
<protein>
    <recommendedName>
        <fullName evidence="5">DUF4012 domain-containing protein</fullName>
    </recommendedName>
</protein>
<dbReference type="InterPro" id="IPR025101">
    <property type="entry name" value="DUF4012"/>
</dbReference>
<evidence type="ECO:0000256" key="1">
    <source>
        <dbReference type="SAM" id="MobiDB-lite"/>
    </source>
</evidence>
<accession>A0A160T0G5</accession>
<keyword evidence="2" id="KW-1133">Transmembrane helix</keyword>
<dbReference type="Pfam" id="PF13196">
    <property type="entry name" value="DUF4012"/>
    <property type="match status" value="1"/>
</dbReference>
<dbReference type="OrthoDB" id="156325at2"/>
<evidence type="ECO:0000313" key="3">
    <source>
        <dbReference type="EMBL" id="CUS02559.2"/>
    </source>
</evidence>
<dbReference type="KEGG" id="pbf:CFX0092_A0681"/>
<keyword evidence="2" id="KW-0472">Membrane</keyword>
<evidence type="ECO:0008006" key="5">
    <source>
        <dbReference type="Google" id="ProtNLM"/>
    </source>
</evidence>
<dbReference type="Proteomes" id="UP000215027">
    <property type="component" value="Chromosome I"/>
</dbReference>
<sequence length="682" mass="74319">MTAKNRPIDPPSAPEAAREKAQPVTSPNTGRIARLLILAGLLILLVWLGLKTWRVIAAAQSLLAVEEEARALLSGGLNSLDPDAAEALVLGARADIVTLHRELDIARPVAPYLGWIPRFGPTLVAAPYLLDMADAGSEAGALAVSSLKPALAVIQHDDFSAARLGELLPILTAATPDIVAAQDALQRVSAARQALDDAVAVDQLPWRVRQLLQLADEYLPLAQDGLRLTPSLPALLGQDGPRRYLILAQNEDEMRATGGFITGAGVITVQNGQIIDLTFRDANQVDNWANKPYDFPPQPFYDFMGAELFLFRDANYWPDFPTSAQKAMELFVYGQDAPPLDGVIAIDQAFLRALVDATGPVPIPGTDRKINADNLLEMLRQARDIQEGQDVADWVNNRKAFLGGFATAIQAKLESDFGSIDPVKLARNMIGAIDNRHLSIYVRDPAVAAVLAANGWDGRLPEAPPGDFWMAVDTNMGFNKANVMVERSLQYVVSLGDRPQATLALNYRHTGPPSNEACFQGVEDEFEQAADYLTLADQCYWNFLRVYAPRGSRLLDSSTHLVPGDTLFNGVTWENAAQTYDEMPGLATFGNFMLLPRGAEGTVYFQYELPAGVVVSEDGDTVYRLTIHKQPGTRPEPLYLTVSLPSGAELLEASPTPTQVDGDIFIFELSLASDMELTMRYR</sequence>
<feature type="transmembrane region" description="Helical" evidence="2">
    <location>
        <begin position="32"/>
        <end position="50"/>
    </location>
</feature>
<dbReference type="EMBL" id="LN890655">
    <property type="protein sequence ID" value="CUS02559.2"/>
    <property type="molecule type" value="Genomic_DNA"/>
</dbReference>
<evidence type="ECO:0000313" key="4">
    <source>
        <dbReference type="Proteomes" id="UP000215027"/>
    </source>
</evidence>
<proteinExistence type="predicted"/>
<dbReference type="AlphaFoldDB" id="A0A160T0G5"/>
<dbReference type="RefSeq" id="WP_095042158.1">
    <property type="nucleotide sequence ID" value="NZ_LN890655.1"/>
</dbReference>
<reference evidence="3" key="1">
    <citation type="submission" date="2016-01" db="EMBL/GenBank/DDBJ databases">
        <authorList>
            <person name="Mcilroy J.S."/>
            <person name="Karst M S."/>
            <person name="Albertsen M."/>
        </authorList>
    </citation>
    <scope>NUCLEOTIDE SEQUENCE</scope>
    <source>
        <strain evidence="3">Cfx-K</strain>
    </source>
</reference>
<keyword evidence="4" id="KW-1185">Reference proteome</keyword>